<feature type="chain" id="PRO_5021331248" evidence="1">
    <location>
        <begin position="20"/>
        <end position="159"/>
    </location>
</feature>
<sequence length="159" mass="18146">MVKFILTLLLAVCSRFVLGQNATLTINGIVNNDRKILVKNEDIIKILITLPNSIPSSHALDKVEATACYSNPEQSMEQQASNKIFSLYNKLSKDETKYRYMVNFNNQVGNNSIEIKFKANEISPCKGVFFWIKIYENNTYTNGIKQIPGFKSTYTFMIQ</sequence>
<dbReference type="Proteomes" id="UP000298337">
    <property type="component" value="Unassembled WGS sequence"/>
</dbReference>
<reference evidence="2 3" key="1">
    <citation type="submission" date="2019-04" db="EMBL/GenBank/DDBJ databases">
        <authorList>
            <person name="Feng G."/>
            <person name="Zhang J."/>
            <person name="Zhu H."/>
        </authorList>
    </citation>
    <scope>NUCLEOTIDE SEQUENCE [LARGE SCALE GENOMIC DNA]</scope>
    <source>
        <strain evidence="2 3">92R-1</strain>
    </source>
</reference>
<dbReference type="RefSeq" id="WP_135436946.1">
    <property type="nucleotide sequence ID" value="NZ_SRLA01000007.1"/>
</dbReference>
<keyword evidence="1" id="KW-0732">Signal</keyword>
<dbReference type="EMBL" id="SRLA01000007">
    <property type="protein sequence ID" value="TGE03845.1"/>
    <property type="molecule type" value="Genomic_DNA"/>
</dbReference>
<proteinExistence type="predicted"/>
<gene>
    <name evidence="2" type="ORF">EU556_24880</name>
</gene>
<name>A0A4Z0P203_9BACT</name>
<organism evidence="2 3">
    <name type="scientific">Hymenobacter fodinae</name>
    <dbReference type="NCBI Taxonomy" id="2510796"/>
    <lineage>
        <taxon>Bacteria</taxon>
        <taxon>Pseudomonadati</taxon>
        <taxon>Bacteroidota</taxon>
        <taxon>Cytophagia</taxon>
        <taxon>Cytophagales</taxon>
        <taxon>Hymenobacteraceae</taxon>
        <taxon>Hymenobacter</taxon>
    </lineage>
</organism>
<feature type="signal peptide" evidence="1">
    <location>
        <begin position="1"/>
        <end position="19"/>
    </location>
</feature>
<accession>A0A4Z0P203</accession>
<keyword evidence="3" id="KW-1185">Reference proteome</keyword>
<evidence type="ECO:0000256" key="1">
    <source>
        <dbReference type="SAM" id="SignalP"/>
    </source>
</evidence>
<evidence type="ECO:0000313" key="2">
    <source>
        <dbReference type="EMBL" id="TGE03845.1"/>
    </source>
</evidence>
<dbReference type="AlphaFoldDB" id="A0A4Z0P203"/>
<evidence type="ECO:0000313" key="3">
    <source>
        <dbReference type="Proteomes" id="UP000298337"/>
    </source>
</evidence>
<comment type="caution">
    <text evidence="2">The sequence shown here is derived from an EMBL/GenBank/DDBJ whole genome shotgun (WGS) entry which is preliminary data.</text>
</comment>
<protein>
    <submittedName>
        <fullName evidence="2">Uncharacterized protein</fullName>
    </submittedName>
</protein>